<evidence type="ECO:0000313" key="2">
    <source>
        <dbReference type="EMBL" id="SIT11947.1"/>
    </source>
</evidence>
<evidence type="ECO:0000256" key="1">
    <source>
        <dbReference type="SAM" id="Phobius"/>
    </source>
</evidence>
<keyword evidence="1" id="KW-1133">Transmembrane helix</keyword>
<gene>
    <name evidence="2" type="ORF">SAMN05421760_1174</name>
</gene>
<keyword evidence="1" id="KW-0812">Transmembrane</keyword>
<dbReference type="EMBL" id="FTOE01000017">
    <property type="protein sequence ID" value="SIT11947.1"/>
    <property type="molecule type" value="Genomic_DNA"/>
</dbReference>
<keyword evidence="1" id="KW-0472">Membrane</keyword>
<accession>A0A1N7PNC1</accession>
<reference evidence="3" key="1">
    <citation type="submission" date="2017-01" db="EMBL/GenBank/DDBJ databases">
        <authorList>
            <person name="Varghese N."/>
            <person name="Submissions S."/>
        </authorList>
    </citation>
    <scope>NUCLEOTIDE SEQUENCE [LARGE SCALE GENOMIC DNA]</scope>
    <source>
        <strain evidence="3">DSM 22306</strain>
    </source>
</reference>
<evidence type="ECO:0000313" key="3">
    <source>
        <dbReference type="Proteomes" id="UP000185999"/>
    </source>
</evidence>
<keyword evidence="3" id="KW-1185">Reference proteome</keyword>
<dbReference type="Proteomes" id="UP000185999">
    <property type="component" value="Unassembled WGS sequence"/>
</dbReference>
<protein>
    <submittedName>
        <fullName evidence="2">Uncharacterized protein</fullName>
    </submittedName>
</protein>
<name>A0A1N7PNC1_9GAMM</name>
<dbReference type="AlphaFoldDB" id="A0A1N7PNC1"/>
<proteinExistence type="predicted"/>
<sequence length="48" mass="5237">MLFGVVDGLLSFASYVSGQVRFQLSQSAILLFFYFLMVGLSVVNGFPA</sequence>
<organism evidence="2 3">
    <name type="scientific">Neptunomonas antarctica</name>
    <dbReference type="NCBI Taxonomy" id="619304"/>
    <lineage>
        <taxon>Bacteria</taxon>
        <taxon>Pseudomonadati</taxon>
        <taxon>Pseudomonadota</taxon>
        <taxon>Gammaproteobacteria</taxon>
        <taxon>Oceanospirillales</taxon>
        <taxon>Oceanospirillaceae</taxon>
        <taxon>Neptunomonas</taxon>
    </lineage>
</organism>
<feature type="transmembrane region" description="Helical" evidence="1">
    <location>
        <begin position="28"/>
        <end position="46"/>
    </location>
</feature>